<evidence type="ECO:0000313" key="3">
    <source>
        <dbReference type="Proteomes" id="UP000250918"/>
    </source>
</evidence>
<dbReference type="Proteomes" id="UP000250918">
    <property type="component" value="Unassembled WGS sequence"/>
</dbReference>
<organism evidence="2 3">
    <name type="scientific">candidate division GN15 bacterium</name>
    <dbReference type="NCBI Taxonomy" id="2072418"/>
    <lineage>
        <taxon>Bacteria</taxon>
        <taxon>candidate division GN15</taxon>
    </lineage>
</organism>
<sequence length="307" mass="32896">MSSVVVVKYSNGELRGPFDLAVYSQLLTAAFCLLTRTSSVTDALHKLVRGSTIGIKTNCVARKFNSTPVPLVDALTGLLVEAGYFENDLLVWDRTSRELSGAGFVLNATSKGVRCAGTDANGIGYSRSFYSSGEVNSLVSRILTELVDCNINVPILKDHSIAGMSAGLKNLYGAINNPNKYHADGCNPFCAHVSALEPIRSKNRLAIIDAVRVQYQGGPGYMPDYVAPYHGLIVSDDPIAADRVALEILEHLRKVNGQPTLEKDGRPVKYLATAESIGLGMATLSRIDLRVVELSPGGEAKPAELLS</sequence>
<evidence type="ECO:0000259" key="1">
    <source>
        <dbReference type="Pfam" id="PF04015"/>
    </source>
</evidence>
<gene>
    <name evidence="2" type="ORF">C3F09_02555</name>
</gene>
<dbReference type="AlphaFoldDB" id="A0A855X691"/>
<evidence type="ECO:0000313" key="2">
    <source>
        <dbReference type="EMBL" id="PWB75391.1"/>
    </source>
</evidence>
<comment type="caution">
    <text evidence="2">The sequence shown here is derived from an EMBL/GenBank/DDBJ whole genome shotgun (WGS) entry which is preliminary data.</text>
</comment>
<dbReference type="EMBL" id="PQAP01000010">
    <property type="protein sequence ID" value="PWB75391.1"/>
    <property type="molecule type" value="Genomic_DNA"/>
</dbReference>
<dbReference type="InterPro" id="IPR007160">
    <property type="entry name" value="DUF362"/>
</dbReference>
<reference evidence="2 3" key="1">
    <citation type="journal article" date="2018" name="ISME J.">
        <title>A methanotrophic archaeon couples anaerobic oxidation of methane to Fe(III) reduction.</title>
        <authorList>
            <person name="Cai C."/>
            <person name="Leu A.O."/>
            <person name="Xie G.J."/>
            <person name="Guo J."/>
            <person name="Feng Y."/>
            <person name="Zhao J.X."/>
            <person name="Tyson G.W."/>
            <person name="Yuan Z."/>
            <person name="Hu S."/>
        </authorList>
    </citation>
    <scope>NUCLEOTIDE SEQUENCE [LARGE SCALE GENOMIC DNA]</scope>
    <source>
        <strain evidence="2">FeB_12</strain>
    </source>
</reference>
<protein>
    <recommendedName>
        <fullName evidence="1">DUF362 domain-containing protein</fullName>
    </recommendedName>
</protein>
<accession>A0A855X691</accession>
<proteinExistence type="predicted"/>
<name>A0A855X691_9BACT</name>
<feature type="domain" description="DUF362" evidence="1">
    <location>
        <begin position="53"/>
        <end position="246"/>
    </location>
</feature>
<dbReference type="Pfam" id="PF04015">
    <property type="entry name" value="DUF362"/>
    <property type="match status" value="1"/>
</dbReference>